<evidence type="ECO:0000256" key="5">
    <source>
        <dbReference type="ARBA" id="ARBA00023002"/>
    </source>
</evidence>
<comment type="caution">
    <text evidence="8">The sequence shown here is derived from an EMBL/GenBank/DDBJ whole genome shotgun (WGS) entry which is preliminary data.</text>
</comment>
<reference evidence="8 9" key="1">
    <citation type="journal article" date="2020" name="Genome Biol. Evol.">
        <title>A new high-quality draft genome assembly of the Chinese cordyceps Ophiocordyceps sinensis.</title>
        <authorList>
            <person name="Shu R."/>
            <person name="Zhang J."/>
            <person name="Meng Q."/>
            <person name="Zhang H."/>
            <person name="Zhou G."/>
            <person name="Li M."/>
            <person name="Wu P."/>
            <person name="Zhao Y."/>
            <person name="Chen C."/>
            <person name="Qin Q."/>
        </authorList>
    </citation>
    <scope>NUCLEOTIDE SEQUENCE [LARGE SCALE GENOMIC DNA]</scope>
    <source>
        <strain evidence="8 9">IOZ07</strain>
    </source>
</reference>
<gene>
    <name evidence="8" type="ORF">G6O67_001895</name>
</gene>
<evidence type="ECO:0000256" key="6">
    <source>
        <dbReference type="ARBA" id="ARBA00023128"/>
    </source>
</evidence>
<dbReference type="PANTHER" id="PTHR28071:SF1">
    <property type="entry name" value="REDOX PROTEIN FMP46, MITOCHONDRIAL-RELATED"/>
    <property type="match status" value="1"/>
</dbReference>
<feature type="region of interest" description="Disordered" evidence="7">
    <location>
        <begin position="35"/>
        <end position="56"/>
    </location>
</feature>
<keyword evidence="6" id="KW-0496">Mitochondrion</keyword>
<dbReference type="AlphaFoldDB" id="A0A8H4PT64"/>
<feature type="compositionally biased region" description="Polar residues" evidence="7">
    <location>
        <begin position="35"/>
        <end position="54"/>
    </location>
</feature>
<evidence type="ECO:0008006" key="10">
    <source>
        <dbReference type="Google" id="ProtNLM"/>
    </source>
</evidence>
<comment type="subcellular location">
    <subcellularLocation>
        <location evidence="2">Mitochondrion</location>
    </subcellularLocation>
</comment>
<dbReference type="OrthoDB" id="59229at2759"/>
<dbReference type="GO" id="GO:0005739">
    <property type="term" value="C:mitochondrion"/>
    <property type="evidence" value="ECO:0007669"/>
    <property type="project" value="UniProtKB-SubCell"/>
</dbReference>
<dbReference type="GO" id="GO:0016491">
    <property type="term" value="F:oxidoreductase activity"/>
    <property type="evidence" value="ECO:0007669"/>
    <property type="project" value="UniProtKB-KW"/>
</dbReference>
<accession>A0A8H4PT64</accession>
<comment type="similarity">
    <text evidence="3">Belongs to the FMP46 family.</text>
</comment>
<dbReference type="Gene3D" id="3.40.30.10">
    <property type="entry name" value="Glutaredoxin"/>
    <property type="match status" value="1"/>
</dbReference>
<dbReference type="InterPro" id="IPR012882">
    <property type="entry name" value="Fmp46"/>
</dbReference>
<dbReference type="Proteomes" id="UP000557566">
    <property type="component" value="Unassembled WGS sequence"/>
</dbReference>
<dbReference type="PANTHER" id="PTHR28071">
    <property type="entry name" value="REDOX PROTEIN FMP46, MITOCHONDRIAL-RELATED"/>
    <property type="match status" value="1"/>
</dbReference>
<keyword evidence="4" id="KW-0809">Transit peptide</keyword>
<proteinExistence type="inferred from homology"/>
<dbReference type="SUPFAM" id="SSF52833">
    <property type="entry name" value="Thioredoxin-like"/>
    <property type="match status" value="1"/>
</dbReference>
<dbReference type="Pfam" id="PF07955">
    <property type="entry name" value="DUF1687"/>
    <property type="match status" value="1"/>
</dbReference>
<evidence type="ECO:0000313" key="9">
    <source>
        <dbReference type="Proteomes" id="UP000557566"/>
    </source>
</evidence>
<organism evidence="8 9">
    <name type="scientific">Ophiocordyceps sinensis</name>
    <dbReference type="NCBI Taxonomy" id="72228"/>
    <lineage>
        <taxon>Eukaryota</taxon>
        <taxon>Fungi</taxon>
        <taxon>Dikarya</taxon>
        <taxon>Ascomycota</taxon>
        <taxon>Pezizomycotina</taxon>
        <taxon>Sordariomycetes</taxon>
        <taxon>Hypocreomycetidae</taxon>
        <taxon>Hypocreales</taxon>
        <taxon>Ophiocordycipitaceae</taxon>
        <taxon>Ophiocordyceps</taxon>
    </lineage>
</organism>
<keyword evidence="9" id="KW-1185">Reference proteome</keyword>
<keyword evidence="5" id="KW-0560">Oxidoreductase</keyword>
<evidence type="ECO:0000313" key="8">
    <source>
        <dbReference type="EMBL" id="KAF4509963.1"/>
    </source>
</evidence>
<dbReference type="InterPro" id="IPR036249">
    <property type="entry name" value="Thioredoxin-like_sf"/>
</dbReference>
<sequence>MFRFRKTLDTVTVFHKASSPASTRVANLLKQLSANAQAGPTTDQASDNDSSQAKATREPFELNITEDPPTTDQVQTILEYVGTSGVSRIINGARDNKDALERFKKNKDSFLRPVTVDWNNGKAIAGDNESEILRLLKAQK</sequence>
<evidence type="ECO:0000256" key="3">
    <source>
        <dbReference type="ARBA" id="ARBA00009734"/>
    </source>
</evidence>
<protein>
    <recommendedName>
        <fullName evidence="10">Thioredoxin-like fold protein</fullName>
    </recommendedName>
</protein>
<evidence type="ECO:0000256" key="7">
    <source>
        <dbReference type="SAM" id="MobiDB-lite"/>
    </source>
</evidence>
<comment type="function">
    <text evidence="1">Putative mitochondrial redox protein which could be involved in the reduction of small toxic molecules.</text>
</comment>
<dbReference type="EMBL" id="JAAVMX010000003">
    <property type="protein sequence ID" value="KAF4509963.1"/>
    <property type="molecule type" value="Genomic_DNA"/>
</dbReference>
<evidence type="ECO:0000256" key="2">
    <source>
        <dbReference type="ARBA" id="ARBA00004173"/>
    </source>
</evidence>
<evidence type="ECO:0000256" key="4">
    <source>
        <dbReference type="ARBA" id="ARBA00022946"/>
    </source>
</evidence>
<name>A0A8H4PT64_9HYPO</name>
<evidence type="ECO:0000256" key="1">
    <source>
        <dbReference type="ARBA" id="ARBA00002963"/>
    </source>
</evidence>